<dbReference type="PROSITE" id="PS50297">
    <property type="entry name" value="ANK_REP_REGION"/>
    <property type="match status" value="1"/>
</dbReference>
<dbReference type="InterPro" id="IPR002110">
    <property type="entry name" value="Ankyrin_rpt"/>
</dbReference>
<keyword evidence="1" id="KW-0040">ANK repeat</keyword>
<dbReference type="Pfam" id="PF00023">
    <property type="entry name" value="Ank"/>
    <property type="match status" value="1"/>
</dbReference>
<dbReference type="Gene3D" id="2.60.120.620">
    <property type="entry name" value="q2cbj1_9rhob like domain"/>
    <property type="match status" value="1"/>
</dbReference>
<protein>
    <recommendedName>
        <fullName evidence="4">Fe2OG dioxygenase domain-containing protein</fullName>
    </recommendedName>
</protein>
<dbReference type="AlphaFoldDB" id="A0A7S1B041"/>
<dbReference type="InterPro" id="IPR036770">
    <property type="entry name" value="Ankyrin_rpt-contain_sf"/>
</dbReference>
<evidence type="ECO:0000256" key="2">
    <source>
        <dbReference type="SAM" id="MobiDB-lite"/>
    </source>
</evidence>
<feature type="region of interest" description="Disordered" evidence="2">
    <location>
        <begin position="50"/>
        <end position="78"/>
    </location>
</feature>
<feature type="compositionally biased region" description="Basic residues" evidence="2">
    <location>
        <begin position="56"/>
        <end position="70"/>
    </location>
</feature>
<accession>A0A7S1B041</accession>
<evidence type="ECO:0000256" key="1">
    <source>
        <dbReference type="PROSITE-ProRule" id="PRU00023"/>
    </source>
</evidence>
<evidence type="ECO:0000313" key="3">
    <source>
        <dbReference type="EMBL" id="CAD8870826.1"/>
    </source>
</evidence>
<proteinExistence type="predicted"/>
<organism evidence="3">
    <name type="scientific">Noctiluca scintillans</name>
    <name type="common">Sea sparkle</name>
    <name type="synonym">Red tide dinoflagellate</name>
    <dbReference type="NCBI Taxonomy" id="2966"/>
    <lineage>
        <taxon>Eukaryota</taxon>
        <taxon>Sar</taxon>
        <taxon>Alveolata</taxon>
        <taxon>Dinophyceae</taxon>
        <taxon>Noctilucales</taxon>
        <taxon>Noctilucaceae</taxon>
        <taxon>Noctiluca</taxon>
    </lineage>
</organism>
<dbReference type="PROSITE" id="PS50088">
    <property type="entry name" value="ANK_REPEAT"/>
    <property type="match status" value="1"/>
</dbReference>
<dbReference type="Gene3D" id="1.25.40.20">
    <property type="entry name" value="Ankyrin repeat-containing domain"/>
    <property type="match status" value="1"/>
</dbReference>
<sequence>MCAEHQSIGELEASWPRDTGHLLRRASWRGETTELGSLLLAKADPDAALPVDTIAPHRRVRGGRSRHPKLRRTDEESAREGPLYAWAGMTALSFAVEAGAVECVRLLLAQGATPDPDHAVELAGAGDAPSEAAAVAALVAPGRSIPKRHVAEATRLARHDALRDRIAAAGLVARTVALQGRSTCSLQKTHFLHGSKREPMPGVLAWQLLTPEAAGYVLSNLEAYRRAASEGDLPFYTRRDGNWAKLEECGFQHLFDLLNEAVASTALADLGLHGLSARHGVLLCNSVEHARRFPVAMRKHQDKYVLTINICLAVSDNLEGSGVEFFDTAEESPPKYVHRHAVGEVVVHRSSTWHRTQPITGGNRSTLIVWSDGSK</sequence>
<dbReference type="EMBL" id="HBFQ01063822">
    <property type="protein sequence ID" value="CAD8870826.1"/>
    <property type="molecule type" value="Transcribed_RNA"/>
</dbReference>
<reference evidence="3" key="1">
    <citation type="submission" date="2021-01" db="EMBL/GenBank/DDBJ databases">
        <authorList>
            <person name="Corre E."/>
            <person name="Pelletier E."/>
            <person name="Niang G."/>
            <person name="Scheremetjew M."/>
            <person name="Finn R."/>
            <person name="Kale V."/>
            <person name="Holt S."/>
            <person name="Cochrane G."/>
            <person name="Meng A."/>
            <person name="Brown T."/>
            <person name="Cohen L."/>
        </authorList>
    </citation>
    <scope>NUCLEOTIDE SEQUENCE</scope>
</reference>
<evidence type="ECO:0008006" key="4">
    <source>
        <dbReference type="Google" id="ProtNLM"/>
    </source>
</evidence>
<feature type="repeat" description="ANK" evidence="1">
    <location>
        <begin position="87"/>
        <end position="119"/>
    </location>
</feature>
<gene>
    <name evidence="3" type="ORF">NSCI0253_LOCUS45183</name>
</gene>
<name>A0A7S1B041_NOCSC</name>